<dbReference type="GO" id="GO:0008270">
    <property type="term" value="F:zinc ion binding"/>
    <property type="evidence" value="ECO:0007669"/>
    <property type="project" value="UniProtKB-KW"/>
</dbReference>
<keyword evidence="1" id="KW-0479">Metal-binding</keyword>
<evidence type="ECO:0000256" key="2">
    <source>
        <dbReference type="SAM" id="MobiDB-lite"/>
    </source>
</evidence>
<feature type="region of interest" description="Disordered" evidence="2">
    <location>
        <begin position="14"/>
        <end position="38"/>
    </location>
</feature>
<dbReference type="InterPro" id="IPR007527">
    <property type="entry name" value="Znf_SWIM"/>
</dbReference>
<name>A0AAD4NL25_9BILA</name>
<keyword evidence="1" id="KW-0862">Zinc</keyword>
<evidence type="ECO:0000313" key="5">
    <source>
        <dbReference type="Proteomes" id="UP001201812"/>
    </source>
</evidence>
<dbReference type="Proteomes" id="UP001201812">
    <property type="component" value="Unassembled WGS sequence"/>
</dbReference>
<comment type="caution">
    <text evidence="4">The sequence shown here is derived from an EMBL/GenBank/DDBJ whole genome shotgun (WGS) entry which is preliminary data.</text>
</comment>
<reference evidence="4" key="1">
    <citation type="submission" date="2022-01" db="EMBL/GenBank/DDBJ databases">
        <title>Genome Sequence Resource for Two Populations of Ditylenchus destructor, the Migratory Endoparasitic Phytonematode.</title>
        <authorList>
            <person name="Zhang H."/>
            <person name="Lin R."/>
            <person name="Xie B."/>
        </authorList>
    </citation>
    <scope>NUCLEOTIDE SEQUENCE</scope>
    <source>
        <strain evidence="4">BazhouSP</strain>
    </source>
</reference>
<feature type="domain" description="SWIM-type" evidence="3">
    <location>
        <begin position="307"/>
        <end position="344"/>
    </location>
</feature>
<sequence>MAVCILKVRVDFTESESEDSSNEENVEPAENSHASSGLEGTFQVIARRSENEQAEHAPSLISIQNFVKRERRNKIVAQPMGTNRDFENYAVSHSGMPLDENDTFVIGHRITANGNSLKLSDIQLLQVATAPLVFTKAAELLLESWIERWPIDNEIGEKVSSFATYFLNTWVDSPLKYWFEGASPVISNNSGLESANKNFKDRHVFRRQTPFTQFVEAAEKIPAEWSSQPELQTPAVDYKIDRDVLFKAFTQSKERRIMAHQGTRYILPATGTLYSAPECQSWIAAYVAGTNLDAYLTNWNDYKDTRFKYHAVKAREREAFLCTCQIGIKKELCKHILLVKYEKQEFRWPEEFAALPLNTKFTGRPRKRQLVTRYQGN</sequence>
<evidence type="ECO:0000256" key="1">
    <source>
        <dbReference type="PROSITE-ProRule" id="PRU00325"/>
    </source>
</evidence>
<organism evidence="4 5">
    <name type="scientific">Ditylenchus destructor</name>
    <dbReference type="NCBI Taxonomy" id="166010"/>
    <lineage>
        <taxon>Eukaryota</taxon>
        <taxon>Metazoa</taxon>
        <taxon>Ecdysozoa</taxon>
        <taxon>Nematoda</taxon>
        <taxon>Chromadorea</taxon>
        <taxon>Rhabditida</taxon>
        <taxon>Tylenchina</taxon>
        <taxon>Tylenchomorpha</taxon>
        <taxon>Sphaerularioidea</taxon>
        <taxon>Anguinidae</taxon>
        <taxon>Anguininae</taxon>
        <taxon>Ditylenchus</taxon>
    </lineage>
</organism>
<feature type="compositionally biased region" description="Acidic residues" evidence="2">
    <location>
        <begin position="14"/>
        <end position="27"/>
    </location>
</feature>
<protein>
    <recommendedName>
        <fullName evidence="3">SWIM-type domain-containing protein</fullName>
    </recommendedName>
</protein>
<dbReference type="PROSITE" id="PS50966">
    <property type="entry name" value="ZF_SWIM"/>
    <property type="match status" value="1"/>
</dbReference>
<accession>A0AAD4NL25</accession>
<evidence type="ECO:0000313" key="4">
    <source>
        <dbReference type="EMBL" id="KAI1728908.1"/>
    </source>
</evidence>
<evidence type="ECO:0000259" key="3">
    <source>
        <dbReference type="PROSITE" id="PS50966"/>
    </source>
</evidence>
<dbReference type="AlphaFoldDB" id="A0AAD4NL25"/>
<dbReference type="EMBL" id="JAKKPZ010000001">
    <property type="protein sequence ID" value="KAI1728908.1"/>
    <property type="molecule type" value="Genomic_DNA"/>
</dbReference>
<keyword evidence="5" id="KW-1185">Reference proteome</keyword>
<proteinExistence type="predicted"/>
<gene>
    <name evidence="4" type="ORF">DdX_01117</name>
</gene>
<keyword evidence="1" id="KW-0863">Zinc-finger</keyword>